<evidence type="ECO:0000256" key="1">
    <source>
        <dbReference type="ARBA" id="ARBA00023157"/>
    </source>
</evidence>
<dbReference type="Proteomes" id="UP000887568">
    <property type="component" value="Unplaced"/>
</dbReference>
<dbReference type="Pfam" id="PF00024">
    <property type="entry name" value="PAN_1"/>
    <property type="match status" value="1"/>
</dbReference>
<dbReference type="RefSeq" id="XP_038053525.1">
    <property type="nucleotide sequence ID" value="XM_038197597.1"/>
</dbReference>
<evidence type="ECO:0000313" key="4">
    <source>
        <dbReference type="Proteomes" id="UP000887568"/>
    </source>
</evidence>
<dbReference type="GO" id="GO:0005615">
    <property type="term" value="C:extracellular space"/>
    <property type="evidence" value="ECO:0007669"/>
    <property type="project" value="TreeGrafter"/>
</dbReference>
<dbReference type="InterPro" id="IPR020837">
    <property type="entry name" value="Fibrinogen_CS"/>
</dbReference>
<dbReference type="EnsemblMetazoa" id="XM_038197597.1">
    <property type="protein sequence ID" value="XP_038053525.1"/>
    <property type="gene ID" value="LOC119725971"/>
</dbReference>
<sequence length="287" mass="32544">MWSGSVGSRVTCVSTCHSLPACKSANFYQPSGVCDLNNATRTDVPNNFVADYASVYFEGINGDTSELSVAANSDCQSFLKAGYVSGIYTIFPDGFADGLRVYCDMETDGGGWLVIQRRQDGSVDFYRGWADYRVGFGDLAGEFWLGNDNLRTLSNTLGSWDLRIDVEDWVGNTAWAEYADFQITGQDYRLRYHSYNEKSTAGDSLFKHNGQLFSTKDKDNDNLDWFNCAEDEKGGWWYNICSYANLNGFYFNSSLEERNDYRAITWSSWRGEIYSLKRCSMKIRLTM</sequence>
<keyword evidence="1" id="KW-1015">Disulfide bond</keyword>
<feature type="domain" description="Fibrinogen C-terminal" evidence="2">
    <location>
        <begin position="66"/>
        <end position="287"/>
    </location>
</feature>
<dbReference type="OrthoDB" id="6145874at2759"/>
<dbReference type="InterPro" id="IPR050373">
    <property type="entry name" value="Fibrinogen_C-term_domain"/>
</dbReference>
<dbReference type="SUPFAM" id="SSF57414">
    <property type="entry name" value="Hairpin loop containing domain-like"/>
    <property type="match status" value="1"/>
</dbReference>
<dbReference type="GeneID" id="119725971"/>
<dbReference type="CDD" id="cd00087">
    <property type="entry name" value="FReD"/>
    <property type="match status" value="1"/>
</dbReference>
<evidence type="ECO:0000259" key="2">
    <source>
        <dbReference type="PROSITE" id="PS51406"/>
    </source>
</evidence>
<dbReference type="PROSITE" id="PS51406">
    <property type="entry name" value="FIBRINOGEN_C_2"/>
    <property type="match status" value="1"/>
</dbReference>
<dbReference type="PROSITE" id="PS00514">
    <property type="entry name" value="FIBRINOGEN_C_1"/>
    <property type="match status" value="1"/>
</dbReference>
<dbReference type="InterPro" id="IPR002181">
    <property type="entry name" value="Fibrinogen_a/b/g_C_dom"/>
</dbReference>
<dbReference type="PANTHER" id="PTHR19143">
    <property type="entry name" value="FIBRINOGEN/TENASCIN/ANGIOPOEITIN"/>
    <property type="match status" value="1"/>
</dbReference>
<evidence type="ECO:0000313" key="3">
    <source>
        <dbReference type="EnsemblMetazoa" id="XP_038053525.1"/>
    </source>
</evidence>
<dbReference type="NCBIfam" id="NF040941">
    <property type="entry name" value="GGGWT_bact"/>
    <property type="match status" value="1"/>
</dbReference>
<dbReference type="InterPro" id="IPR014716">
    <property type="entry name" value="Fibrinogen_a/b/g_C_1"/>
</dbReference>
<protein>
    <recommendedName>
        <fullName evidence="2">Fibrinogen C-terminal domain-containing protein</fullName>
    </recommendedName>
</protein>
<dbReference type="FunFam" id="3.90.215.10:FF:000001">
    <property type="entry name" value="Tenascin isoform 1"/>
    <property type="match status" value="1"/>
</dbReference>
<dbReference type="InterPro" id="IPR003609">
    <property type="entry name" value="Pan_app"/>
</dbReference>
<name>A0A913ZQW0_PATMI</name>
<dbReference type="InterPro" id="IPR036056">
    <property type="entry name" value="Fibrinogen-like_C"/>
</dbReference>
<organism evidence="3 4">
    <name type="scientific">Patiria miniata</name>
    <name type="common">Bat star</name>
    <name type="synonym">Asterina miniata</name>
    <dbReference type="NCBI Taxonomy" id="46514"/>
    <lineage>
        <taxon>Eukaryota</taxon>
        <taxon>Metazoa</taxon>
        <taxon>Echinodermata</taxon>
        <taxon>Eleutherozoa</taxon>
        <taxon>Asterozoa</taxon>
        <taxon>Asteroidea</taxon>
        <taxon>Valvatacea</taxon>
        <taxon>Valvatida</taxon>
        <taxon>Asterinidae</taxon>
        <taxon>Patiria</taxon>
    </lineage>
</organism>
<reference evidence="3" key="1">
    <citation type="submission" date="2022-11" db="UniProtKB">
        <authorList>
            <consortium name="EnsemblMetazoa"/>
        </authorList>
    </citation>
    <scope>IDENTIFICATION</scope>
</reference>
<proteinExistence type="predicted"/>
<dbReference type="AlphaFoldDB" id="A0A913ZQW0"/>
<dbReference type="SMART" id="SM00186">
    <property type="entry name" value="FBG"/>
    <property type="match status" value="1"/>
</dbReference>
<dbReference type="SUPFAM" id="SSF56496">
    <property type="entry name" value="Fibrinogen C-terminal domain-like"/>
    <property type="match status" value="1"/>
</dbReference>
<dbReference type="Gene3D" id="3.90.215.10">
    <property type="entry name" value="Gamma Fibrinogen, chain A, domain 1"/>
    <property type="match status" value="1"/>
</dbReference>
<dbReference type="Pfam" id="PF00147">
    <property type="entry name" value="Fibrinogen_C"/>
    <property type="match status" value="1"/>
</dbReference>
<dbReference type="OMA" id="NICSYAN"/>
<accession>A0A913ZQW0</accession>
<keyword evidence="4" id="KW-1185">Reference proteome</keyword>